<gene>
    <name evidence="4" type="ORF">HQQ74_05455</name>
</gene>
<dbReference type="PANTHER" id="PTHR39673">
    <property type="entry name" value="TUNGSTEN FORMYLMETHANOFURAN DEHYDROGENASE, SUBUNIT C (FWDC)"/>
    <property type="match status" value="1"/>
</dbReference>
<dbReference type="AlphaFoldDB" id="A0A8T7H328"/>
<dbReference type="NCBIfam" id="TIGR03122">
    <property type="entry name" value="one_C_dehyd_C"/>
    <property type="match status" value="1"/>
</dbReference>
<dbReference type="EC" id="1.2.7.12" evidence="2"/>
<reference evidence="4" key="1">
    <citation type="submission" date="2020-05" db="EMBL/GenBank/DDBJ databases">
        <title>The first insight into the ecology of ammonia-tolerant syntrophic propionate oxidizing bacteria.</title>
        <authorList>
            <person name="Singh A."/>
            <person name="Schnurer A."/>
            <person name="Westerholm M."/>
        </authorList>
    </citation>
    <scope>NUCLEOTIDE SEQUENCE</scope>
    <source>
        <strain evidence="4">MAG54</strain>
    </source>
</reference>
<dbReference type="InterPro" id="IPR017550">
    <property type="entry name" value="Formylmethanofuran_DH_suC"/>
</dbReference>
<comment type="caution">
    <text evidence="4">The sequence shown here is derived from an EMBL/GenBank/DDBJ whole genome shotgun (WGS) entry which is preliminary data.</text>
</comment>
<dbReference type="Gene3D" id="2.160.20.60">
    <property type="entry name" value="Glutamate synthase, alpha subunit, C-terminal domain"/>
    <property type="match status" value="2"/>
</dbReference>
<dbReference type="GO" id="GO:0046914">
    <property type="term" value="F:transition metal ion binding"/>
    <property type="evidence" value="ECO:0007669"/>
    <property type="project" value="InterPro"/>
</dbReference>
<dbReference type="PANTHER" id="PTHR39673:SF5">
    <property type="entry name" value="TUNGSTEN-CONTAINING FORMYLMETHANOFURAN DEHYDROGENASE 2 SUBUNIT C"/>
    <property type="match status" value="1"/>
</dbReference>
<sequence>MKKVTLAMKPTSKSFIPIEAESIVPKNFLSGTDLSVWRGNRELKLDEVFSVSVEGEADRPEEVEVVILGDDTFRLKRVGEYMDGGKITVRGDIGMHCGNFMSGGTIEIHGNADGWLGREMAGGTILCRGDAANYCASGYRGGRKGMTGGTVEVFGRAGHFLAENISGGVVTVHGDAGDMAGAEMRDGTLIVHGDCSRPAANMKGGSCYVYGTAHAMLPTFKKIGTVRHEGQTLIHFTGDIANRGKGNLFVKDYRYLD</sequence>
<dbReference type="EMBL" id="JABMJE010000058">
    <property type="protein sequence ID" value="NQS78142.1"/>
    <property type="molecule type" value="Genomic_DNA"/>
</dbReference>
<protein>
    <recommendedName>
        <fullName evidence="2">formylmethanofuran dehydrogenase</fullName>
        <ecNumber evidence="2">1.2.7.12</ecNumber>
    </recommendedName>
</protein>
<evidence type="ECO:0000256" key="3">
    <source>
        <dbReference type="ARBA" id="ARBA00048228"/>
    </source>
</evidence>
<dbReference type="SUPFAM" id="SSF69336">
    <property type="entry name" value="Alpha subunit of glutamate synthase, C-terminal domain"/>
    <property type="match status" value="1"/>
</dbReference>
<dbReference type="Proteomes" id="UP000737555">
    <property type="component" value="Unassembled WGS sequence"/>
</dbReference>
<evidence type="ECO:0000313" key="5">
    <source>
        <dbReference type="Proteomes" id="UP000737555"/>
    </source>
</evidence>
<dbReference type="InterPro" id="IPR036485">
    <property type="entry name" value="Glu_synth_asu_C_sf"/>
</dbReference>
<evidence type="ECO:0000256" key="1">
    <source>
        <dbReference type="ARBA" id="ARBA00004830"/>
    </source>
</evidence>
<proteinExistence type="predicted"/>
<dbReference type="GO" id="GO:0018493">
    <property type="term" value="F:formylmethanofuran dehydrogenase activity"/>
    <property type="evidence" value="ECO:0007669"/>
    <property type="project" value="UniProtKB-EC"/>
</dbReference>
<organism evidence="4 5">
    <name type="scientific">Methanoculleus bourgensis</name>
    <dbReference type="NCBI Taxonomy" id="83986"/>
    <lineage>
        <taxon>Archaea</taxon>
        <taxon>Methanobacteriati</taxon>
        <taxon>Methanobacteriota</taxon>
        <taxon>Stenosarchaea group</taxon>
        <taxon>Methanomicrobia</taxon>
        <taxon>Methanomicrobiales</taxon>
        <taxon>Methanomicrobiaceae</taxon>
        <taxon>Methanoculleus</taxon>
    </lineage>
</organism>
<comment type="catalytic activity">
    <reaction evidence="3">
        <text>N-formylmethanofuran + 2 oxidized [2Fe-2S]-[ferredoxin] + H2O = methanofuran + 2 reduced [2Fe-2S]-[ferredoxin] + CO2 + H(+)</text>
        <dbReference type="Rhea" id="RHEA:19841"/>
        <dbReference type="Rhea" id="RHEA-COMP:10000"/>
        <dbReference type="Rhea" id="RHEA-COMP:10001"/>
        <dbReference type="ChEBI" id="CHEBI:15377"/>
        <dbReference type="ChEBI" id="CHEBI:15378"/>
        <dbReference type="ChEBI" id="CHEBI:16526"/>
        <dbReference type="ChEBI" id="CHEBI:33737"/>
        <dbReference type="ChEBI" id="CHEBI:33738"/>
        <dbReference type="ChEBI" id="CHEBI:57727"/>
        <dbReference type="ChEBI" id="CHEBI:58151"/>
        <dbReference type="EC" id="1.2.7.12"/>
    </reaction>
</comment>
<dbReference type="GO" id="GO:0015948">
    <property type="term" value="P:methanogenesis"/>
    <property type="evidence" value="ECO:0007669"/>
    <property type="project" value="InterPro"/>
</dbReference>
<evidence type="ECO:0000313" key="4">
    <source>
        <dbReference type="EMBL" id="NQS78142.1"/>
    </source>
</evidence>
<comment type="pathway">
    <text evidence="1">One-carbon metabolism; methanogenesis from CO(2); 5,10-methenyl-5,6,7,8-tetrahydromethanopterin from CO(2): step 1/3.</text>
</comment>
<evidence type="ECO:0000256" key="2">
    <source>
        <dbReference type="ARBA" id="ARBA00012692"/>
    </source>
</evidence>
<name>A0A8T7H328_9EURY</name>
<accession>A0A8T7H328</accession>